<protein>
    <recommendedName>
        <fullName evidence="7">Alpha-1,4 glucan phosphorylase</fullName>
        <ecNumber evidence="7">2.4.1.1</ecNumber>
    </recommendedName>
</protein>
<feature type="region of interest" description="Disordered" evidence="8">
    <location>
        <begin position="1"/>
        <end position="27"/>
    </location>
</feature>
<dbReference type="PANTHER" id="PTHR11468:SF3">
    <property type="entry name" value="GLYCOGEN PHOSPHORYLASE, LIVER FORM"/>
    <property type="match status" value="1"/>
</dbReference>
<feature type="compositionally biased region" description="Acidic residues" evidence="8">
    <location>
        <begin position="941"/>
        <end position="954"/>
    </location>
</feature>
<dbReference type="SUPFAM" id="SSF53756">
    <property type="entry name" value="UDP-Glycosyltransferase/glycogen phosphorylase"/>
    <property type="match status" value="1"/>
</dbReference>
<evidence type="ECO:0000313" key="10">
    <source>
        <dbReference type="Proteomes" id="UP001470230"/>
    </source>
</evidence>
<keyword evidence="3 7" id="KW-0328">Glycosyltransferase</keyword>
<dbReference type="PIRSF" id="PIRSF000460">
    <property type="entry name" value="Pprylas_GlgP"/>
    <property type="match status" value="1"/>
</dbReference>
<name>A0ABR2KDC5_9EUKA</name>
<proteinExistence type="inferred from homology"/>
<keyword evidence="4 7" id="KW-0808">Transferase</keyword>
<organism evidence="9 10">
    <name type="scientific">Tritrichomonas musculus</name>
    <dbReference type="NCBI Taxonomy" id="1915356"/>
    <lineage>
        <taxon>Eukaryota</taxon>
        <taxon>Metamonada</taxon>
        <taxon>Parabasalia</taxon>
        <taxon>Tritrichomonadida</taxon>
        <taxon>Tritrichomonadidae</taxon>
        <taxon>Tritrichomonas</taxon>
    </lineage>
</organism>
<feature type="region of interest" description="Disordered" evidence="8">
    <location>
        <begin position="874"/>
        <end position="954"/>
    </location>
</feature>
<dbReference type="InterPro" id="IPR011833">
    <property type="entry name" value="Glycg_phsphrylas"/>
</dbReference>
<evidence type="ECO:0000256" key="1">
    <source>
        <dbReference type="ARBA" id="ARBA00001933"/>
    </source>
</evidence>
<evidence type="ECO:0000256" key="8">
    <source>
        <dbReference type="SAM" id="MobiDB-lite"/>
    </source>
</evidence>
<dbReference type="Gene3D" id="3.40.50.2000">
    <property type="entry name" value="Glycogen Phosphorylase B"/>
    <property type="match status" value="2"/>
</dbReference>
<reference evidence="9 10" key="1">
    <citation type="submission" date="2024-04" db="EMBL/GenBank/DDBJ databases">
        <title>Tritrichomonas musculus Genome.</title>
        <authorList>
            <person name="Alves-Ferreira E."/>
            <person name="Grigg M."/>
            <person name="Lorenzi H."/>
            <person name="Galac M."/>
        </authorList>
    </citation>
    <scope>NUCLEOTIDE SEQUENCE [LARGE SCALE GENOMIC DNA]</scope>
    <source>
        <strain evidence="9 10">EAF2021</strain>
    </source>
</reference>
<dbReference type="EMBL" id="JAPFFF010000005">
    <property type="protein sequence ID" value="KAK8889133.1"/>
    <property type="molecule type" value="Genomic_DNA"/>
</dbReference>
<feature type="compositionally biased region" description="Low complexity" evidence="8">
    <location>
        <begin position="924"/>
        <end position="937"/>
    </location>
</feature>
<evidence type="ECO:0000256" key="6">
    <source>
        <dbReference type="ARBA" id="ARBA00023277"/>
    </source>
</evidence>
<evidence type="ECO:0000256" key="3">
    <source>
        <dbReference type="ARBA" id="ARBA00022676"/>
    </source>
</evidence>
<comment type="similarity">
    <text evidence="2 7">Belongs to the glycogen phosphorylase family.</text>
</comment>
<evidence type="ECO:0000256" key="2">
    <source>
        <dbReference type="ARBA" id="ARBA00006047"/>
    </source>
</evidence>
<dbReference type="Proteomes" id="UP001470230">
    <property type="component" value="Unassembled WGS sequence"/>
</dbReference>
<keyword evidence="10" id="KW-1185">Reference proteome</keyword>
<evidence type="ECO:0000313" key="9">
    <source>
        <dbReference type="EMBL" id="KAK8889133.1"/>
    </source>
</evidence>
<keyword evidence="5 7" id="KW-0663">Pyridoxal phosphate</keyword>
<comment type="cofactor">
    <cofactor evidence="1 7">
        <name>pyridoxal 5'-phosphate</name>
        <dbReference type="ChEBI" id="CHEBI:597326"/>
    </cofactor>
</comment>
<evidence type="ECO:0000256" key="7">
    <source>
        <dbReference type="RuleBase" id="RU000587"/>
    </source>
</evidence>
<dbReference type="Pfam" id="PF00343">
    <property type="entry name" value="Phosphorylase"/>
    <property type="match status" value="1"/>
</dbReference>
<evidence type="ECO:0000256" key="5">
    <source>
        <dbReference type="ARBA" id="ARBA00022898"/>
    </source>
</evidence>
<comment type="function">
    <text evidence="7">Allosteric enzyme that catalyzes the rate-limiting step in glycogen catabolism, the phosphorolytic cleavage of glycogen to produce glucose-1-phosphate, and plays a central role in maintaining cellular and organismal glucose homeostasis.</text>
</comment>
<keyword evidence="6 7" id="KW-0119">Carbohydrate metabolism</keyword>
<accession>A0ABR2KDC5</accession>
<dbReference type="PANTHER" id="PTHR11468">
    <property type="entry name" value="GLYCOGEN PHOSPHORYLASE"/>
    <property type="match status" value="1"/>
</dbReference>
<dbReference type="EC" id="2.4.1.1" evidence="7"/>
<sequence length="954" mass="108391">MSHAPLAKRNVQRPFLGGETSEQSQVLKDKSIGSLARNVHQTDGAEHETARHAFLWKLMADYIPADKPSVQTSFVNHIEYTIARSRFNFDDFSAYLSCSYSVRDRLIELFNDTMDYYISSKAKQVYYMSIEFLMGRFLRNALMNLELEDLYRDSLHDLDIEIDRLFEEEYDPGLGNGGLGRLAACFMDSLATLNLPAWGYGLMYNYGMFKQTIGEDGSQIEIPDYWLNYGDPWRVKKDTIFYNVGYYGKVDHGVWKPSLYIKAVANDFLIPGFATDNTLALRLWSSKPTSELDEEKFRGGDYYDAISFKQRCENLTSVLYPNDNNEEGKEMRLMQEYFMSCASLQDIIHRLKTQQKLSINDLPTVAAIQLNDTHPAIMVAELMRILVDEERLSFEEAFSITTRVFSYTCHTLMPEALEKWSVPLFEKLLPRHLQIIYQINQVFLDTVKFNFGTSGEAMSQLSIIEECDPKQIRMANLAVVGSHKVNGVAAIHSELMKKYVFKEFAAIWPDKFCNKTNGVTVRRWLHHCNPGLSKLITEAVGSEDWALHAEKLTAVMNKINDSNFFLRWASVKQSNKNVLASYIYDQLGVKLNPELQLFDIQVKRIHEYKRQTLNIFSVIHRYLRILEAKDEEKAEMTPRAIIFGGKAAPGYYAAKKLIKLVNNVSRVVNNDSTVGDLLKVVFIPNYNVSLAEIIIPAADINEQISTAGTEASGTSNMKFAFNSSLIVGTWDGANIEIGDAIGNENVFFFGAKAEQVDELKSKWKKRAINQKLKRVFQAIRAGLFGDPSEYECLIYPIENGDNYLVNYDFPLYLEAQKKVDEAYKDRNRWVKMCMTSTANMGNFSSDRTISEYAREIWGIKEYPLPLISPEGTYVPPTNTPSPAGSGSIGSLRRHQQAAQQLGSLEKIQPIGPTKGSFGSLSRRNNPIPVQPIKPVKPVKNDEEDDDEGIQIEDP</sequence>
<gene>
    <name evidence="9" type="ORF">M9Y10_033877</name>
</gene>
<comment type="catalytic activity">
    <reaction evidence="7">
        <text>[(1-&gt;4)-alpha-D-glucosyl](n) + phosphate = [(1-&gt;4)-alpha-D-glucosyl](n-1) + alpha-D-glucose 1-phosphate</text>
        <dbReference type="Rhea" id="RHEA:41732"/>
        <dbReference type="Rhea" id="RHEA-COMP:9584"/>
        <dbReference type="Rhea" id="RHEA-COMP:9586"/>
        <dbReference type="ChEBI" id="CHEBI:15444"/>
        <dbReference type="ChEBI" id="CHEBI:43474"/>
        <dbReference type="ChEBI" id="CHEBI:58601"/>
        <dbReference type="EC" id="2.4.1.1"/>
    </reaction>
</comment>
<dbReference type="InterPro" id="IPR000811">
    <property type="entry name" value="Glyco_trans_35"/>
</dbReference>
<evidence type="ECO:0000256" key="4">
    <source>
        <dbReference type="ARBA" id="ARBA00022679"/>
    </source>
</evidence>
<dbReference type="NCBIfam" id="TIGR02093">
    <property type="entry name" value="P_ylase"/>
    <property type="match status" value="1"/>
</dbReference>
<dbReference type="CDD" id="cd04300">
    <property type="entry name" value="GT35_Glycogen_Phosphorylase"/>
    <property type="match status" value="1"/>
</dbReference>
<comment type="caution">
    <text evidence="9">The sequence shown here is derived from an EMBL/GenBank/DDBJ whole genome shotgun (WGS) entry which is preliminary data.</text>
</comment>